<dbReference type="SUPFAM" id="SSF52540">
    <property type="entry name" value="P-loop containing nucleoside triphosphate hydrolases"/>
    <property type="match status" value="1"/>
</dbReference>
<dbReference type="GO" id="GO:0016020">
    <property type="term" value="C:membrane"/>
    <property type="evidence" value="ECO:0007669"/>
    <property type="project" value="InterPro"/>
</dbReference>
<dbReference type="AlphaFoldDB" id="A0A813XD92"/>
<dbReference type="InterPro" id="IPR056264">
    <property type="entry name" value="R2_ABCA1-4-like"/>
</dbReference>
<reference evidence="4" key="1">
    <citation type="submission" date="2021-02" db="EMBL/GenBank/DDBJ databases">
        <authorList>
            <person name="Nowell W R."/>
        </authorList>
    </citation>
    <scope>NUCLEOTIDE SEQUENCE</scope>
</reference>
<accession>A0A813XD92</accession>
<evidence type="ECO:0000256" key="2">
    <source>
        <dbReference type="ARBA" id="ARBA00022737"/>
    </source>
</evidence>
<dbReference type="GO" id="GO:0005319">
    <property type="term" value="F:lipid transporter activity"/>
    <property type="evidence" value="ECO:0007669"/>
    <property type="project" value="TreeGrafter"/>
</dbReference>
<evidence type="ECO:0000313" key="4">
    <source>
        <dbReference type="EMBL" id="CAF0868319.1"/>
    </source>
</evidence>
<gene>
    <name evidence="4" type="ORF">EDS130_LOCUS8157</name>
</gene>
<protein>
    <recommendedName>
        <fullName evidence="3">ABCA1-4-like C-terminal R2 regulatory domain-containing protein</fullName>
    </recommendedName>
</protein>
<evidence type="ECO:0000259" key="3">
    <source>
        <dbReference type="Pfam" id="PF23321"/>
    </source>
</evidence>
<dbReference type="PANTHER" id="PTHR19229">
    <property type="entry name" value="ATP-BINDING CASSETTE TRANSPORTER SUBFAMILY A ABCA"/>
    <property type="match status" value="1"/>
</dbReference>
<comment type="caution">
    <text evidence="4">The sequence shown here is derived from an EMBL/GenBank/DDBJ whole genome shotgun (WGS) entry which is preliminary data.</text>
</comment>
<organism evidence="4 5">
    <name type="scientific">Adineta ricciae</name>
    <name type="common">Rotifer</name>
    <dbReference type="NCBI Taxonomy" id="249248"/>
    <lineage>
        <taxon>Eukaryota</taxon>
        <taxon>Metazoa</taxon>
        <taxon>Spiralia</taxon>
        <taxon>Gnathifera</taxon>
        <taxon>Rotifera</taxon>
        <taxon>Eurotatoria</taxon>
        <taxon>Bdelloidea</taxon>
        <taxon>Adinetida</taxon>
        <taxon>Adinetidae</taxon>
        <taxon>Adineta</taxon>
    </lineage>
</organism>
<dbReference type="InterPro" id="IPR026082">
    <property type="entry name" value="ABCA"/>
</dbReference>
<dbReference type="Gene3D" id="3.40.50.300">
    <property type="entry name" value="P-loop containing nucleotide triphosphate hydrolases"/>
    <property type="match status" value="1"/>
</dbReference>
<proteinExistence type="predicted"/>
<dbReference type="OrthoDB" id="10255969at2759"/>
<evidence type="ECO:0000313" key="5">
    <source>
        <dbReference type="Proteomes" id="UP000663852"/>
    </source>
</evidence>
<dbReference type="InterPro" id="IPR027417">
    <property type="entry name" value="P-loop_NTPase"/>
</dbReference>
<name>A0A813XD92_ADIRI</name>
<dbReference type="EMBL" id="CAJNOJ010000026">
    <property type="protein sequence ID" value="CAF0868319.1"/>
    <property type="molecule type" value="Genomic_DNA"/>
</dbReference>
<feature type="domain" description="ABCA1-4-like C-terminal R2 regulatory" evidence="3">
    <location>
        <begin position="63"/>
        <end position="137"/>
    </location>
</feature>
<sequence length="188" mass="21928">MDVRAKRFLWNCILTLTRQDRKSVVITSHSMEECETLCNRLVIMVAGEFKCLGSVQHLKEKFGDGYTILIRTNVDVDRQIVIDYIQKSIREAIVKEEHNKMIHFRVSPNISLHRMFTVLETAREELINLIEDYTVTQVTLDDVFVNFAKAQQDNSDMPHKTDNEDLYELTCRKANRIGGFKLMFKQPS</sequence>
<dbReference type="Proteomes" id="UP000663852">
    <property type="component" value="Unassembled WGS sequence"/>
</dbReference>
<dbReference type="Pfam" id="PF23321">
    <property type="entry name" value="R1_ABCA1"/>
    <property type="match status" value="1"/>
</dbReference>
<dbReference type="PANTHER" id="PTHR19229:SF36">
    <property type="entry name" value="ATP-BINDING CASSETTE SUB-FAMILY A MEMBER 2"/>
    <property type="match status" value="1"/>
</dbReference>
<keyword evidence="2" id="KW-0677">Repeat</keyword>
<evidence type="ECO:0000256" key="1">
    <source>
        <dbReference type="ARBA" id="ARBA00022448"/>
    </source>
</evidence>
<keyword evidence="1" id="KW-0813">Transport</keyword>
<dbReference type="GO" id="GO:0140359">
    <property type="term" value="F:ABC-type transporter activity"/>
    <property type="evidence" value="ECO:0007669"/>
    <property type="project" value="InterPro"/>
</dbReference>